<feature type="transmembrane region" description="Helical" evidence="11">
    <location>
        <begin position="116"/>
        <end position="140"/>
    </location>
</feature>
<gene>
    <name evidence="13" type="ORF">BA890_10190</name>
</gene>
<proteinExistence type="inferred from homology"/>
<dbReference type="EMBL" id="CP016345">
    <property type="protein sequence ID" value="ANQ13119.1"/>
    <property type="molecule type" value="Genomic_DNA"/>
</dbReference>
<dbReference type="InterPro" id="IPR043429">
    <property type="entry name" value="ArtM/GltK/GlnP/TcyL/YhdX-like"/>
</dbReference>
<dbReference type="PROSITE" id="PS50928">
    <property type="entry name" value="ABC_TM1"/>
    <property type="match status" value="1"/>
</dbReference>
<keyword evidence="5 11" id="KW-0813">Transport</keyword>
<dbReference type="Proteomes" id="UP000092741">
    <property type="component" value="Chromosome 1"/>
</dbReference>
<evidence type="ECO:0000256" key="4">
    <source>
        <dbReference type="ARBA" id="ARBA00016506"/>
    </source>
</evidence>
<evidence type="ECO:0000256" key="6">
    <source>
        <dbReference type="ARBA" id="ARBA00022475"/>
    </source>
</evidence>
<evidence type="ECO:0000256" key="8">
    <source>
        <dbReference type="ARBA" id="ARBA00022970"/>
    </source>
</evidence>
<keyword evidence="14" id="KW-1185">Reference proteome</keyword>
<sequence length="314" mass="34667">MQSKSSKWIGHGIYVLIMAMLIGAVYFSGKSINYNWHWDRLWPYVVNTEMQQLRANGDGTAVVNAGQLTIEFDDSSQSQVIDHYTTLLVGNGDLVFQGDTVAQLNEWKFGPIAHGLWVTVKISFISLIFAVLLGLIFGLMRVAKNQTARNLAVTYVELIRGTPLLVQIFIVYFFIGTVLDFDRFTAGVVALSVFTGAYVAEIVRAGIQAIPTGQMEAARSLGMTYPKAMRYIILPQALKRTLPPLAGQFINLIKDSSLVSVISITDLTKAGREVVSGSFAPFEVWFTVAALYLLVTGTLSWAIQRLEKRLSASD</sequence>
<organism evidence="13 14">
    <name type="scientific">Vibrio natriegens NBRC 15636 = ATCC 14048 = DSM 759</name>
    <dbReference type="NCBI Taxonomy" id="1219067"/>
    <lineage>
        <taxon>Bacteria</taxon>
        <taxon>Pseudomonadati</taxon>
        <taxon>Pseudomonadota</taxon>
        <taxon>Gammaproteobacteria</taxon>
        <taxon>Vibrionales</taxon>
        <taxon>Vibrionaceae</taxon>
        <taxon>Vibrio</taxon>
    </lineage>
</organism>
<evidence type="ECO:0000256" key="9">
    <source>
        <dbReference type="ARBA" id="ARBA00022989"/>
    </source>
</evidence>
<dbReference type="NCBIfam" id="TIGR01726">
    <property type="entry name" value="HEQRo_perm_3TM"/>
    <property type="match status" value="1"/>
</dbReference>
<dbReference type="InterPro" id="IPR010065">
    <property type="entry name" value="AA_ABC_transptr_permease_3TM"/>
</dbReference>
<keyword evidence="9 11" id="KW-1133">Transmembrane helix</keyword>
<comment type="similarity">
    <text evidence="3">Belongs to the binding-protein-dependent transport system permease family. HisMQ subfamily.</text>
</comment>
<dbReference type="CDD" id="cd06261">
    <property type="entry name" value="TM_PBP2"/>
    <property type="match status" value="1"/>
</dbReference>
<dbReference type="GO" id="GO:0043190">
    <property type="term" value="C:ATP-binding cassette (ABC) transporter complex"/>
    <property type="evidence" value="ECO:0007669"/>
    <property type="project" value="InterPro"/>
</dbReference>
<evidence type="ECO:0000256" key="11">
    <source>
        <dbReference type="RuleBase" id="RU363032"/>
    </source>
</evidence>
<dbReference type="InterPro" id="IPR035906">
    <property type="entry name" value="MetI-like_sf"/>
</dbReference>
<evidence type="ECO:0000256" key="3">
    <source>
        <dbReference type="ARBA" id="ARBA00010072"/>
    </source>
</evidence>
<evidence type="ECO:0000259" key="12">
    <source>
        <dbReference type="PROSITE" id="PS50928"/>
    </source>
</evidence>
<dbReference type="Pfam" id="PF00528">
    <property type="entry name" value="BPD_transp_1"/>
    <property type="match status" value="1"/>
</dbReference>
<dbReference type="FunFam" id="1.10.3720.10:FF:000033">
    <property type="entry name" value="Polar amino acid ABC transporter permease"/>
    <property type="match status" value="1"/>
</dbReference>
<dbReference type="RefSeq" id="WP_024373041.1">
    <property type="nucleotide sequence ID" value="NZ_ATFJ01000024.1"/>
</dbReference>
<keyword evidence="6" id="KW-1003">Cell membrane</keyword>
<keyword evidence="8" id="KW-0029">Amino-acid transport</keyword>
<accession>A0AAN0Y3L2</accession>
<evidence type="ECO:0000256" key="2">
    <source>
        <dbReference type="ARBA" id="ARBA00004429"/>
    </source>
</evidence>
<protein>
    <recommendedName>
        <fullName evidence="4">Putative glutamine transport system permease protein GlnP</fullName>
    </recommendedName>
</protein>
<feature type="domain" description="ABC transmembrane type-1" evidence="12">
    <location>
        <begin position="116"/>
        <end position="303"/>
    </location>
</feature>
<evidence type="ECO:0000256" key="5">
    <source>
        <dbReference type="ARBA" id="ARBA00022448"/>
    </source>
</evidence>
<dbReference type="PANTHER" id="PTHR30614:SF20">
    <property type="entry name" value="GLUTAMINE TRANSPORT SYSTEM PERMEASE PROTEIN GLNP"/>
    <property type="match status" value="1"/>
</dbReference>
<dbReference type="GeneID" id="70911763"/>
<dbReference type="PANTHER" id="PTHR30614">
    <property type="entry name" value="MEMBRANE COMPONENT OF AMINO ACID ABC TRANSPORTER"/>
    <property type="match status" value="1"/>
</dbReference>
<dbReference type="GO" id="GO:0022857">
    <property type="term" value="F:transmembrane transporter activity"/>
    <property type="evidence" value="ECO:0007669"/>
    <property type="project" value="InterPro"/>
</dbReference>
<feature type="transmembrane region" description="Helical" evidence="11">
    <location>
        <begin position="152"/>
        <end position="175"/>
    </location>
</feature>
<evidence type="ECO:0000313" key="14">
    <source>
        <dbReference type="Proteomes" id="UP000092741"/>
    </source>
</evidence>
<dbReference type="AlphaFoldDB" id="A0AAN0Y3L2"/>
<comment type="subcellular location">
    <subcellularLocation>
        <location evidence="2">Cell inner membrane</location>
        <topology evidence="2">Multi-pass membrane protein</topology>
    </subcellularLocation>
    <subcellularLocation>
        <location evidence="11">Cell membrane</location>
        <topology evidence="11">Multi-pass membrane protein</topology>
    </subcellularLocation>
</comment>
<feature type="transmembrane region" description="Helical" evidence="11">
    <location>
        <begin position="12"/>
        <end position="29"/>
    </location>
</feature>
<dbReference type="KEGG" id="vna:PN96_03090"/>
<dbReference type="SUPFAM" id="SSF161098">
    <property type="entry name" value="MetI-like"/>
    <property type="match status" value="1"/>
</dbReference>
<dbReference type="GO" id="GO:0006865">
    <property type="term" value="P:amino acid transport"/>
    <property type="evidence" value="ECO:0007669"/>
    <property type="project" value="UniProtKB-KW"/>
</dbReference>
<evidence type="ECO:0000256" key="1">
    <source>
        <dbReference type="ARBA" id="ARBA00003159"/>
    </source>
</evidence>
<dbReference type="InterPro" id="IPR000515">
    <property type="entry name" value="MetI-like"/>
</dbReference>
<evidence type="ECO:0000313" key="13">
    <source>
        <dbReference type="EMBL" id="ANQ13119.1"/>
    </source>
</evidence>
<comment type="function">
    <text evidence="1">Part of the binding-protein-dependent transport system for glutamine; probably responsible for the translocation of the substrate across the membrane.</text>
</comment>
<evidence type="ECO:0000256" key="7">
    <source>
        <dbReference type="ARBA" id="ARBA00022692"/>
    </source>
</evidence>
<evidence type="ECO:0000256" key="10">
    <source>
        <dbReference type="ARBA" id="ARBA00023136"/>
    </source>
</evidence>
<name>A0AAN0Y3L2_VIBNA</name>
<feature type="transmembrane region" description="Helical" evidence="11">
    <location>
        <begin position="284"/>
        <end position="303"/>
    </location>
</feature>
<keyword evidence="7 11" id="KW-0812">Transmembrane</keyword>
<dbReference type="Gene3D" id="1.10.3720.10">
    <property type="entry name" value="MetI-like"/>
    <property type="match status" value="1"/>
</dbReference>
<keyword evidence="10 11" id="KW-0472">Membrane</keyword>
<reference evidence="13 14" key="1">
    <citation type="submission" date="2016-07" db="EMBL/GenBank/DDBJ databases">
        <title>Developing Vibrio natriegens as a novel, fast-growing host for biotechnology.</title>
        <authorList>
            <person name="Weinstock M.T."/>
            <person name="Hesek E.D."/>
            <person name="Wilson C.M."/>
            <person name="Gibson D.G."/>
        </authorList>
    </citation>
    <scope>NUCLEOTIDE SEQUENCE [LARGE SCALE GENOMIC DNA]</scope>
    <source>
        <strain evidence="13 14">ATCC 14048</strain>
    </source>
</reference>